<accession>A0A6I9RF09</accession>
<name>A0A6I9RF09_ELAGV</name>
<protein>
    <submittedName>
        <fullName evidence="9">Protein NRT1/ PTR FAMILY 4.5-like</fullName>
    </submittedName>
</protein>
<sequence>MDDEVNSGDGLEEDVGVETERLDAAAVHELEAEDALQKSKKVLDIGGGGELAIDGDVVGYLALEHDGFELGSHGVDRRRVAVGPLLMMHSLLSRHTISFRCCTQLRCLSTSAHSCTTAGSSSSHPFDQESERLTEGGDGRGGDDEEQEEEEAAAAKREKLGKTTKGRGGGWEGGGRTCFSMKESLEVKNETSFNSTLKTMSMEKGKVVEGKVDWRGRPVRKGEHGGVSSSLLVLAAFMFENMASLALAVNLVTYFTEVMHMDVADASNALTNYMGTNYMVSVAIAVFADIFIGRYKSVIISACIEFMGLLLLTLQAHFPKLKPPPCNIFDTTAHCLKVDGGNAVFLYISLYLVAIGSAGIKASLPVHSADQFDEKDPQEARQMSSFFNWLLLSVCLGGAISLTFVVWVQNEKGWDRGFGISTGAMLIALVVFLAGVPKYRMAIIQGTNALLEIIQVCVAAFRNWNLDLPEDPTELYEIDRMKESLEEVEFLPHRDKFRLLDKAAIQTSSTTHTTSPSPWKLCRVTQVEKAKTILGMIPIFCSTIIMSTCLAQLQTFSIQQGTTMDTRITHKFHIPPASLPIIPISFMIILIPLYDRLFVPFARRITGHITGITHFQRIGVGLVLSCISMATAAVVEVKRKNVARSHGMLDALPVLQPLPITVFWLSFQYFIFGIADMFTYVGLLEFFYSEAPNALKSISTSFLWCSMSLGYFLSTILVQIVNAATKNHTKSGGWLAGNNLNRNHVNLFYWLLCILSFINFLNYLFWASWYKYKPQAVHDEVENGEV</sequence>
<feature type="transmembrane region" description="Helical" evidence="7">
    <location>
        <begin position="299"/>
        <end position="318"/>
    </location>
</feature>
<dbReference type="Proteomes" id="UP000504607">
    <property type="component" value="Chromosome 6"/>
</dbReference>
<feature type="compositionally biased region" description="Polar residues" evidence="6">
    <location>
        <begin position="114"/>
        <end position="125"/>
    </location>
</feature>
<evidence type="ECO:0000256" key="4">
    <source>
        <dbReference type="ARBA" id="ARBA00022989"/>
    </source>
</evidence>
<feature type="transmembrane region" description="Helical" evidence="7">
    <location>
        <begin position="700"/>
        <end position="721"/>
    </location>
</feature>
<comment type="similarity">
    <text evidence="2">Belongs to the major facilitator superfamily. Proton-dependent oligopeptide transporter (POT/PTR) (TC 2.A.17) family.</text>
</comment>
<keyword evidence="3 7" id="KW-0812">Transmembrane</keyword>
<feature type="transmembrane region" description="Helical" evidence="7">
    <location>
        <begin position="573"/>
        <end position="594"/>
    </location>
</feature>
<feature type="compositionally biased region" description="Basic and acidic residues" evidence="6">
    <location>
        <begin position="126"/>
        <end position="142"/>
    </location>
</feature>
<evidence type="ECO:0000256" key="6">
    <source>
        <dbReference type="SAM" id="MobiDB-lite"/>
    </source>
</evidence>
<evidence type="ECO:0000313" key="9">
    <source>
        <dbReference type="RefSeq" id="XP_010925175.1"/>
    </source>
</evidence>
<evidence type="ECO:0000313" key="8">
    <source>
        <dbReference type="Proteomes" id="UP000504607"/>
    </source>
</evidence>
<dbReference type="GO" id="GO:0016020">
    <property type="term" value="C:membrane"/>
    <property type="evidence" value="ECO:0007669"/>
    <property type="project" value="UniProtKB-SubCell"/>
</dbReference>
<dbReference type="Pfam" id="PF00854">
    <property type="entry name" value="PTR2"/>
    <property type="match status" value="1"/>
</dbReference>
<feature type="transmembrane region" description="Helical" evidence="7">
    <location>
        <begin position="275"/>
        <end position="292"/>
    </location>
</feature>
<feature type="transmembrane region" description="Helical" evidence="7">
    <location>
        <begin position="667"/>
        <end position="688"/>
    </location>
</feature>
<feature type="transmembrane region" description="Helical" evidence="7">
    <location>
        <begin position="418"/>
        <end position="436"/>
    </location>
</feature>
<reference evidence="9" key="1">
    <citation type="submission" date="2025-08" db="UniProtKB">
        <authorList>
            <consortium name="RefSeq"/>
        </authorList>
    </citation>
    <scope>IDENTIFICATION</scope>
</reference>
<dbReference type="InterPro" id="IPR036259">
    <property type="entry name" value="MFS_trans_sf"/>
</dbReference>
<evidence type="ECO:0000256" key="1">
    <source>
        <dbReference type="ARBA" id="ARBA00004141"/>
    </source>
</evidence>
<gene>
    <name evidence="9" type="primary">LOC105047783</name>
</gene>
<feature type="compositionally biased region" description="Gly residues" evidence="6">
    <location>
        <begin position="166"/>
        <end position="176"/>
    </location>
</feature>
<feature type="transmembrane region" description="Helical" evidence="7">
    <location>
        <begin position="231"/>
        <end position="255"/>
    </location>
</feature>
<evidence type="ECO:0000256" key="3">
    <source>
        <dbReference type="ARBA" id="ARBA00022692"/>
    </source>
</evidence>
<feature type="transmembrane region" description="Helical" evidence="7">
    <location>
        <begin position="533"/>
        <end position="553"/>
    </location>
</feature>
<dbReference type="GO" id="GO:0022857">
    <property type="term" value="F:transmembrane transporter activity"/>
    <property type="evidence" value="ECO:0007669"/>
    <property type="project" value="InterPro"/>
</dbReference>
<feature type="transmembrane region" description="Helical" evidence="7">
    <location>
        <begin position="747"/>
        <end position="766"/>
    </location>
</feature>
<comment type="subcellular location">
    <subcellularLocation>
        <location evidence="1">Membrane</location>
        <topology evidence="1">Multi-pass membrane protein</topology>
    </subcellularLocation>
</comment>
<dbReference type="FunCoup" id="A0A6I9RF09">
    <property type="interactions" value="3"/>
</dbReference>
<evidence type="ECO:0000256" key="7">
    <source>
        <dbReference type="SAM" id="Phobius"/>
    </source>
</evidence>
<evidence type="ECO:0000256" key="2">
    <source>
        <dbReference type="ARBA" id="ARBA00005982"/>
    </source>
</evidence>
<keyword evidence="5 7" id="KW-0472">Membrane</keyword>
<dbReference type="InParanoid" id="A0A6I9RF09"/>
<feature type="region of interest" description="Disordered" evidence="6">
    <location>
        <begin position="114"/>
        <end position="176"/>
    </location>
</feature>
<keyword evidence="8" id="KW-1185">Reference proteome</keyword>
<feature type="transmembrane region" description="Helical" evidence="7">
    <location>
        <begin position="344"/>
        <end position="364"/>
    </location>
</feature>
<dbReference type="OrthoDB" id="8904098at2759"/>
<feature type="transmembrane region" description="Helical" evidence="7">
    <location>
        <begin position="615"/>
        <end position="635"/>
    </location>
</feature>
<proteinExistence type="inferred from homology"/>
<feature type="compositionally biased region" description="Acidic residues" evidence="6">
    <location>
        <begin position="143"/>
        <end position="152"/>
    </location>
</feature>
<dbReference type="PANTHER" id="PTHR11654">
    <property type="entry name" value="OLIGOPEPTIDE TRANSPORTER-RELATED"/>
    <property type="match status" value="1"/>
</dbReference>
<evidence type="ECO:0000256" key="5">
    <source>
        <dbReference type="ARBA" id="ARBA00023136"/>
    </source>
</evidence>
<dbReference type="AlphaFoldDB" id="A0A6I9RF09"/>
<keyword evidence="4 7" id="KW-1133">Transmembrane helix</keyword>
<dbReference type="InterPro" id="IPR000109">
    <property type="entry name" value="POT_fam"/>
</dbReference>
<dbReference type="Gene3D" id="1.20.1250.20">
    <property type="entry name" value="MFS general substrate transporter like domains"/>
    <property type="match status" value="1"/>
</dbReference>
<organism evidence="8 9">
    <name type="scientific">Elaeis guineensis var. tenera</name>
    <name type="common">Oil palm</name>
    <dbReference type="NCBI Taxonomy" id="51953"/>
    <lineage>
        <taxon>Eukaryota</taxon>
        <taxon>Viridiplantae</taxon>
        <taxon>Streptophyta</taxon>
        <taxon>Embryophyta</taxon>
        <taxon>Tracheophyta</taxon>
        <taxon>Spermatophyta</taxon>
        <taxon>Magnoliopsida</taxon>
        <taxon>Liliopsida</taxon>
        <taxon>Arecaceae</taxon>
        <taxon>Arecoideae</taxon>
        <taxon>Cocoseae</taxon>
        <taxon>Elaeidinae</taxon>
        <taxon>Elaeis</taxon>
    </lineage>
</organism>
<feature type="transmembrane region" description="Helical" evidence="7">
    <location>
        <begin position="385"/>
        <end position="406"/>
    </location>
</feature>
<dbReference type="RefSeq" id="XP_010925175.1">
    <property type="nucleotide sequence ID" value="XM_010926873.2"/>
</dbReference>
<dbReference type="SUPFAM" id="SSF103473">
    <property type="entry name" value="MFS general substrate transporter"/>
    <property type="match status" value="1"/>
</dbReference>